<dbReference type="AlphaFoldDB" id="A0A9W7F666"/>
<keyword evidence="1" id="KW-0479">Metal-binding</keyword>
<dbReference type="Pfam" id="PF01926">
    <property type="entry name" value="MMR_HSR1"/>
    <property type="match status" value="1"/>
</dbReference>
<dbReference type="Gene3D" id="3.40.50.300">
    <property type="entry name" value="P-loop containing nucleotide triphosphate hydrolases"/>
    <property type="match status" value="1"/>
</dbReference>
<accession>A0A9W7F666</accession>
<dbReference type="GO" id="GO:0005525">
    <property type="term" value="F:GTP binding"/>
    <property type="evidence" value="ECO:0007669"/>
    <property type="project" value="UniProtKB-KW"/>
</dbReference>
<feature type="domain" description="EngB-type G" evidence="6">
    <location>
        <begin position="166"/>
        <end position="387"/>
    </location>
</feature>
<keyword evidence="8" id="KW-1185">Reference proteome</keyword>
<evidence type="ECO:0000313" key="7">
    <source>
        <dbReference type="EMBL" id="GMI03911.1"/>
    </source>
</evidence>
<reference evidence="8" key="1">
    <citation type="journal article" date="2023" name="Commun. Biol.">
        <title>Genome analysis of Parmales, the sister group of diatoms, reveals the evolutionary specialization of diatoms from phago-mixotrophs to photoautotrophs.</title>
        <authorList>
            <person name="Ban H."/>
            <person name="Sato S."/>
            <person name="Yoshikawa S."/>
            <person name="Yamada K."/>
            <person name="Nakamura Y."/>
            <person name="Ichinomiya M."/>
            <person name="Sato N."/>
            <person name="Blanc-Mathieu R."/>
            <person name="Endo H."/>
            <person name="Kuwata A."/>
            <person name="Ogata H."/>
        </authorList>
    </citation>
    <scope>NUCLEOTIDE SEQUENCE [LARGE SCALE GENOMIC DNA]</scope>
    <source>
        <strain evidence="8">NIES 3700</strain>
    </source>
</reference>
<dbReference type="GO" id="GO:0046872">
    <property type="term" value="F:metal ion binding"/>
    <property type="evidence" value="ECO:0007669"/>
    <property type="project" value="UniProtKB-KW"/>
</dbReference>
<dbReference type="InterPro" id="IPR006073">
    <property type="entry name" value="GTP-bd"/>
</dbReference>
<protein>
    <recommendedName>
        <fullName evidence="6">EngB-type G domain-containing protein</fullName>
    </recommendedName>
</protein>
<evidence type="ECO:0000313" key="8">
    <source>
        <dbReference type="Proteomes" id="UP001165122"/>
    </source>
</evidence>
<dbReference type="PANTHER" id="PTHR11649">
    <property type="entry name" value="MSS1/TRME-RELATED GTP-BINDING PROTEIN"/>
    <property type="match status" value="1"/>
</dbReference>
<dbReference type="PROSITE" id="PS51706">
    <property type="entry name" value="G_ENGB"/>
    <property type="match status" value="1"/>
</dbReference>
<keyword evidence="4" id="KW-0342">GTP-binding</keyword>
<comment type="caution">
    <text evidence="7">The sequence shown here is derived from an EMBL/GenBank/DDBJ whole genome shotgun (WGS) entry which is preliminary data.</text>
</comment>
<keyword evidence="3" id="KW-0460">Magnesium</keyword>
<evidence type="ECO:0000256" key="3">
    <source>
        <dbReference type="ARBA" id="ARBA00022842"/>
    </source>
</evidence>
<feature type="compositionally biased region" description="Polar residues" evidence="5">
    <location>
        <begin position="88"/>
        <end position="100"/>
    </location>
</feature>
<organism evidence="7 8">
    <name type="scientific">Triparma laevis f. longispina</name>
    <dbReference type="NCBI Taxonomy" id="1714387"/>
    <lineage>
        <taxon>Eukaryota</taxon>
        <taxon>Sar</taxon>
        <taxon>Stramenopiles</taxon>
        <taxon>Ochrophyta</taxon>
        <taxon>Bolidophyceae</taxon>
        <taxon>Parmales</taxon>
        <taxon>Triparmaceae</taxon>
        <taxon>Triparma</taxon>
    </lineage>
</organism>
<name>A0A9W7F666_9STRA</name>
<dbReference type="Proteomes" id="UP001165122">
    <property type="component" value="Unassembled WGS sequence"/>
</dbReference>
<gene>
    <name evidence="7" type="ORF">TrLO_g6689</name>
</gene>
<evidence type="ECO:0000256" key="5">
    <source>
        <dbReference type="SAM" id="MobiDB-lite"/>
    </source>
</evidence>
<dbReference type="InterPro" id="IPR027417">
    <property type="entry name" value="P-loop_NTPase"/>
</dbReference>
<dbReference type="OrthoDB" id="391988at2759"/>
<feature type="region of interest" description="Disordered" evidence="5">
    <location>
        <begin position="24"/>
        <end position="100"/>
    </location>
</feature>
<dbReference type="SUPFAM" id="SSF52540">
    <property type="entry name" value="P-loop containing nucleoside triphosphate hydrolases"/>
    <property type="match status" value="1"/>
</dbReference>
<evidence type="ECO:0000256" key="2">
    <source>
        <dbReference type="ARBA" id="ARBA00022741"/>
    </source>
</evidence>
<evidence type="ECO:0000259" key="6">
    <source>
        <dbReference type="PROSITE" id="PS51706"/>
    </source>
</evidence>
<evidence type="ECO:0000256" key="1">
    <source>
        <dbReference type="ARBA" id="ARBA00022723"/>
    </source>
</evidence>
<proteinExistence type="predicted"/>
<dbReference type="EMBL" id="BRXW01000065">
    <property type="protein sequence ID" value="GMI03911.1"/>
    <property type="molecule type" value="Genomic_DNA"/>
</dbReference>
<dbReference type="InterPro" id="IPR030393">
    <property type="entry name" value="G_ENGB_dom"/>
</dbReference>
<keyword evidence="2" id="KW-0547">Nucleotide-binding</keyword>
<dbReference type="PANTHER" id="PTHR11649:SF13">
    <property type="entry name" value="ENGB-TYPE G DOMAIN-CONTAINING PROTEIN"/>
    <property type="match status" value="1"/>
</dbReference>
<sequence length="403" mass="44653">MLNSIRLYPDRWAHLPATIHSFASFGTKPYQPKPKQKKNEQPKWTSQRGNTKFRKQAQAKNLGGAGNSAKERRADRRRHLQREDENKITATQFRATPTPNTGPAPVHVAMHQSTSPTLFLADVPSLVSLGGPDGLVPNPPGIDVGSIGFVSPASLPNQAPPPINWGIPEFSFVGRSNVGKSSLIKTVMKRICGAGKIGDRVGPRVGKTPGKTKIINYFGCWGSNEVDYNPRACNMFLIDLPGYGYAATAGVEERELWEERSLLYLQSRAPILQTGEVLPCIYENVLAPLNTCFLLVDSRRDPIMTELDFEYLDYLDENKIPVCVVLTKVDKISKISRLKAFNEMSIVVQQRHSSGFTQLKPEVLGCSSHTGDGIAEIVDYIKSGGVWRDEYYPLGVFGDEDMY</sequence>
<evidence type="ECO:0000256" key="4">
    <source>
        <dbReference type="ARBA" id="ARBA00023134"/>
    </source>
</evidence>
<dbReference type="CDD" id="cd01876">
    <property type="entry name" value="YihA_EngB"/>
    <property type="match status" value="1"/>
</dbReference>